<name>A0A366DH48_9HYPH</name>
<evidence type="ECO:0000313" key="2">
    <source>
        <dbReference type="Proteomes" id="UP000252893"/>
    </source>
</evidence>
<reference evidence="1 2" key="1">
    <citation type="submission" date="2018-06" db="EMBL/GenBank/DDBJ databases">
        <title>Genomic Encyclopedia of Type Strains, Phase IV (KMG-IV): sequencing the most valuable type-strain genomes for metagenomic binning, comparative biology and taxonomic classification.</title>
        <authorList>
            <person name="Goeker M."/>
        </authorList>
    </citation>
    <scope>NUCLEOTIDE SEQUENCE [LARGE SCALE GENOMIC DNA]</scope>
    <source>
        <strain evidence="1 2">DSM 25619</strain>
    </source>
</reference>
<comment type="caution">
    <text evidence="1">The sequence shown here is derived from an EMBL/GenBank/DDBJ whole genome shotgun (WGS) entry which is preliminary data.</text>
</comment>
<protein>
    <submittedName>
        <fullName evidence="1">Uncharacterized protein</fullName>
    </submittedName>
</protein>
<proteinExistence type="predicted"/>
<dbReference type="Proteomes" id="UP000252893">
    <property type="component" value="Unassembled WGS sequence"/>
</dbReference>
<gene>
    <name evidence="1" type="ORF">DFR47_11644</name>
</gene>
<organism evidence="1 2">
    <name type="scientific">Pseudochrobactrum asaccharolyticum</name>
    <dbReference type="NCBI Taxonomy" id="354351"/>
    <lineage>
        <taxon>Bacteria</taxon>
        <taxon>Pseudomonadati</taxon>
        <taxon>Pseudomonadota</taxon>
        <taxon>Alphaproteobacteria</taxon>
        <taxon>Hyphomicrobiales</taxon>
        <taxon>Brucellaceae</taxon>
        <taxon>Pseudochrobactrum</taxon>
    </lineage>
</organism>
<evidence type="ECO:0000313" key="1">
    <source>
        <dbReference type="EMBL" id="RBO89316.1"/>
    </source>
</evidence>
<sequence>MQGCVLIQKGPDFKFRVSKPGKSVDSTDLNDFIIHEKLGTAAPYITGSAQVPAWSNVLIPFGRTYAQPALILLKPGNVVAYQTQFEARIQSNMSSMRIYNHTGTSRYVTYYVYWNSIGG</sequence>
<dbReference type="AlphaFoldDB" id="A0A366DH48"/>
<accession>A0A366DH48</accession>
<dbReference type="EMBL" id="QNRH01000016">
    <property type="protein sequence ID" value="RBO89316.1"/>
    <property type="molecule type" value="Genomic_DNA"/>
</dbReference>
<keyword evidence="2" id="KW-1185">Reference proteome</keyword>